<proteinExistence type="predicted"/>
<evidence type="ECO:0000313" key="1">
    <source>
        <dbReference type="EMBL" id="CAA9356235.1"/>
    </source>
</evidence>
<dbReference type="InterPro" id="IPR036249">
    <property type="entry name" value="Thioredoxin-like_sf"/>
</dbReference>
<reference evidence="1" key="1">
    <citation type="submission" date="2020-02" db="EMBL/GenBank/DDBJ databases">
        <authorList>
            <person name="Meier V. D."/>
        </authorList>
    </citation>
    <scope>NUCLEOTIDE SEQUENCE</scope>
    <source>
        <strain evidence="1">AVDCRST_MAG68</strain>
    </source>
</reference>
<dbReference type="SUPFAM" id="SSF52833">
    <property type="entry name" value="Thioredoxin-like"/>
    <property type="match status" value="1"/>
</dbReference>
<protein>
    <recommendedName>
        <fullName evidence="2">Thioredoxin domain-containing protein</fullName>
    </recommendedName>
</protein>
<name>A0A6J4MCV7_9BACT</name>
<sequence>MRDSKLVSWAMLVVAAALFGSVLWARVVSPSRTGEWRDSIRGTPVGEIPLQDLAGAEVRVRHPAVLYFFNEEQCEFCPPASQRLNQHVAAQGTPTVPVYAITNNWRMQAGVARGFAPGVQVARLTRTVRNLKFVTDIPLVVCTDGSGVIRKAYVGVPDAGVLADLCTWPGAGSARGDGSPGTAFQSGR</sequence>
<evidence type="ECO:0008006" key="2">
    <source>
        <dbReference type="Google" id="ProtNLM"/>
    </source>
</evidence>
<gene>
    <name evidence="1" type="ORF">AVDCRST_MAG68-4448</name>
</gene>
<dbReference type="AlphaFoldDB" id="A0A6J4MCV7"/>
<organism evidence="1">
    <name type="scientific">uncultured Gemmatimonadota bacterium</name>
    <dbReference type="NCBI Taxonomy" id="203437"/>
    <lineage>
        <taxon>Bacteria</taxon>
        <taxon>Pseudomonadati</taxon>
        <taxon>Gemmatimonadota</taxon>
        <taxon>environmental samples</taxon>
    </lineage>
</organism>
<accession>A0A6J4MCV7</accession>
<dbReference type="EMBL" id="CADCTW010000187">
    <property type="protein sequence ID" value="CAA9356235.1"/>
    <property type="molecule type" value="Genomic_DNA"/>
</dbReference>